<feature type="transmembrane region" description="Helical" evidence="2">
    <location>
        <begin position="87"/>
        <end position="108"/>
    </location>
</feature>
<dbReference type="EMBL" id="MU855619">
    <property type="protein sequence ID" value="KAK3900982.1"/>
    <property type="molecule type" value="Genomic_DNA"/>
</dbReference>
<sequence>MPLFDARDILAFPGGDNATDTVIGNIHLNLTTLKHWNYTYYSNGTLSNGSWCLLTFEPYQPALVFPNGTFLNVTWCWSPTEPIGVRAGIAIGYAILFGLALILTMVNLTKHGKLHLPAEKRFFPIGRRWQWYWAAWVCATAMISLLTTVDVDRYFLPELPIILTSFFWYLMQMGAIAVVWEAVRHWGSWMERQFIDPDPFVLREDDKRAQVELYVPLFFYLFLWLNFFMIVPRNWSKIEHQRYPEQIITDAAPTATDARFKTAAFLLAVCWLITAFSLRHSIKYYCPRNRGLFNRIRGFIRYMPLRFKLLLPLAAVIPAYQALVAWHFDYSPLRVNGSNKASIFAGGYTPALLILYVQAIIGFFNPNEDLELQRQRRVRTQALNQEIGIVVKPSWWRRNNGEIMDPNENMRDQLLRNVREINGNKAVDPATAEAATLTTIDESGKPIEMGPVSPTLVSSGLSGPQLTPYTGQSDRRRGERNLELAAGLLFPDGAKSAAANAARRRAELMQDGPAPPPYLDNNAGSGSRSVTRSVSAQSEGSTNQPPQVIKSMLDV</sequence>
<evidence type="ECO:0000256" key="2">
    <source>
        <dbReference type="SAM" id="Phobius"/>
    </source>
</evidence>
<feature type="compositionally biased region" description="Low complexity" evidence="1">
    <location>
        <begin position="523"/>
        <end position="536"/>
    </location>
</feature>
<feature type="transmembrane region" description="Helical" evidence="2">
    <location>
        <begin position="213"/>
        <end position="231"/>
    </location>
</feature>
<feature type="compositionally biased region" description="Polar residues" evidence="1">
    <location>
        <begin position="455"/>
        <end position="472"/>
    </location>
</feature>
<feature type="region of interest" description="Disordered" evidence="1">
    <location>
        <begin position="501"/>
        <end position="555"/>
    </location>
</feature>
<evidence type="ECO:0000256" key="1">
    <source>
        <dbReference type="SAM" id="MobiDB-lite"/>
    </source>
</evidence>
<dbReference type="Proteomes" id="UP001303889">
    <property type="component" value="Unassembled WGS sequence"/>
</dbReference>
<feature type="transmembrane region" description="Helical" evidence="2">
    <location>
        <begin position="348"/>
        <end position="367"/>
    </location>
</feature>
<feature type="transmembrane region" description="Helical" evidence="2">
    <location>
        <begin position="161"/>
        <end position="183"/>
    </location>
</feature>
<organism evidence="3 4">
    <name type="scientific">Staphylotrichum tortipilum</name>
    <dbReference type="NCBI Taxonomy" id="2831512"/>
    <lineage>
        <taxon>Eukaryota</taxon>
        <taxon>Fungi</taxon>
        <taxon>Dikarya</taxon>
        <taxon>Ascomycota</taxon>
        <taxon>Pezizomycotina</taxon>
        <taxon>Sordariomycetes</taxon>
        <taxon>Sordariomycetidae</taxon>
        <taxon>Sordariales</taxon>
        <taxon>Chaetomiaceae</taxon>
        <taxon>Staphylotrichum</taxon>
    </lineage>
</organism>
<gene>
    <name evidence="3" type="ORF">C8A05DRAFT_16773</name>
</gene>
<keyword evidence="2" id="KW-0472">Membrane</keyword>
<dbReference type="Pfam" id="PF10361">
    <property type="entry name" value="DUF2434"/>
    <property type="match status" value="1"/>
</dbReference>
<evidence type="ECO:0000313" key="4">
    <source>
        <dbReference type="Proteomes" id="UP001303889"/>
    </source>
</evidence>
<reference evidence="3" key="2">
    <citation type="submission" date="2023-05" db="EMBL/GenBank/DDBJ databases">
        <authorList>
            <consortium name="Lawrence Berkeley National Laboratory"/>
            <person name="Steindorff A."/>
            <person name="Hensen N."/>
            <person name="Bonometti L."/>
            <person name="Westerberg I."/>
            <person name="Brannstrom I.O."/>
            <person name="Guillou S."/>
            <person name="Cros-Aarteil S."/>
            <person name="Calhoun S."/>
            <person name="Haridas S."/>
            <person name="Kuo A."/>
            <person name="Mondo S."/>
            <person name="Pangilinan J."/>
            <person name="Riley R."/>
            <person name="Labutti K."/>
            <person name="Andreopoulos B."/>
            <person name="Lipzen A."/>
            <person name="Chen C."/>
            <person name="Yanf M."/>
            <person name="Daum C."/>
            <person name="Ng V."/>
            <person name="Clum A."/>
            <person name="Ohm R."/>
            <person name="Martin F."/>
            <person name="Silar P."/>
            <person name="Natvig D."/>
            <person name="Lalanne C."/>
            <person name="Gautier V."/>
            <person name="Ament-Velasquez S.L."/>
            <person name="Kruys A."/>
            <person name="Hutchinson M.I."/>
            <person name="Powell A.J."/>
            <person name="Barry K."/>
            <person name="Miller A.N."/>
            <person name="Grigoriev I.V."/>
            <person name="Debuchy R."/>
            <person name="Gladieux P."/>
            <person name="Thoren M.H."/>
            <person name="Johannesson H."/>
        </authorList>
    </citation>
    <scope>NUCLEOTIDE SEQUENCE</scope>
    <source>
        <strain evidence="3">CBS 103.79</strain>
    </source>
</reference>
<dbReference type="AlphaFoldDB" id="A0AAN6MHI0"/>
<accession>A0AAN6MHI0</accession>
<comment type="caution">
    <text evidence="3">The sequence shown here is derived from an EMBL/GenBank/DDBJ whole genome shotgun (WGS) entry which is preliminary data.</text>
</comment>
<keyword evidence="2" id="KW-0812">Transmembrane</keyword>
<feature type="compositionally biased region" description="Polar residues" evidence="1">
    <location>
        <begin position="537"/>
        <end position="546"/>
    </location>
</feature>
<name>A0AAN6MHI0_9PEZI</name>
<keyword evidence="4" id="KW-1185">Reference proteome</keyword>
<reference evidence="3" key="1">
    <citation type="journal article" date="2023" name="Mol. Phylogenet. Evol.">
        <title>Genome-scale phylogeny and comparative genomics of the fungal order Sordariales.</title>
        <authorList>
            <person name="Hensen N."/>
            <person name="Bonometti L."/>
            <person name="Westerberg I."/>
            <person name="Brannstrom I.O."/>
            <person name="Guillou S."/>
            <person name="Cros-Aarteil S."/>
            <person name="Calhoun S."/>
            <person name="Haridas S."/>
            <person name="Kuo A."/>
            <person name="Mondo S."/>
            <person name="Pangilinan J."/>
            <person name="Riley R."/>
            <person name="LaButti K."/>
            <person name="Andreopoulos B."/>
            <person name="Lipzen A."/>
            <person name="Chen C."/>
            <person name="Yan M."/>
            <person name="Daum C."/>
            <person name="Ng V."/>
            <person name="Clum A."/>
            <person name="Steindorff A."/>
            <person name="Ohm R.A."/>
            <person name="Martin F."/>
            <person name="Silar P."/>
            <person name="Natvig D.O."/>
            <person name="Lalanne C."/>
            <person name="Gautier V."/>
            <person name="Ament-Velasquez S.L."/>
            <person name="Kruys A."/>
            <person name="Hutchinson M.I."/>
            <person name="Powell A.J."/>
            <person name="Barry K."/>
            <person name="Miller A.N."/>
            <person name="Grigoriev I.V."/>
            <person name="Debuchy R."/>
            <person name="Gladieux P."/>
            <person name="Hiltunen Thoren M."/>
            <person name="Johannesson H."/>
        </authorList>
    </citation>
    <scope>NUCLEOTIDE SEQUENCE</scope>
    <source>
        <strain evidence="3">CBS 103.79</strain>
    </source>
</reference>
<feature type="transmembrane region" description="Helical" evidence="2">
    <location>
        <begin position="307"/>
        <end position="328"/>
    </location>
</feature>
<feature type="transmembrane region" description="Helical" evidence="2">
    <location>
        <begin position="263"/>
        <end position="286"/>
    </location>
</feature>
<evidence type="ECO:0000313" key="3">
    <source>
        <dbReference type="EMBL" id="KAK3900982.1"/>
    </source>
</evidence>
<feature type="region of interest" description="Disordered" evidence="1">
    <location>
        <begin position="443"/>
        <end position="477"/>
    </location>
</feature>
<keyword evidence="2" id="KW-1133">Transmembrane helix</keyword>
<protein>
    <submittedName>
        <fullName evidence="3">Uncharacterized protein</fullName>
    </submittedName>
</protein>
<proteinExistence type="predicted"/>
<dbReference type="InterPro" id="IPR018830">
    <property type="entry name" value="DUF2434"/>
</dbReference>
<feature type="transmembrane region" description="Helical" evidence="2">
    <location>
        <begin position="129"/>
        <end position="149"/>
    </location>
</feature>